<keyword evidence="16" id="KW-1185">Reference proteome</keyword>
<evidence type="ECO:0000256" key="6">
    <source>
        <dbReference type="ARBA" id="ARBA00022729"/>
    </source>
</evidence>
<name>A0A1I7T3W8_9PELO</name>
<keyword evidence="7 12" id="KW-0378">Hydrolase</keyword>
<evidence type="ECO:0000256" key="3">
    <source>
        <dbReference type="ARBA" id="ARBA00004991"/>
    </source>
</evidence>
<evidence type="ECO:0000256" key="10">
    <source>
        <dbReference type="ARBA" id="ARBA00050474"/>
    </source>
</evidence>
<dbReference type="GO" id="GO:0008202">
    <property type="term" value="P:steroid metabolic process"/>
    <property type="evidence" value="ECO:0007669"/>
    <property type="project" value="UniProtKB-ARBA"/>
</dbReference>
<evidence type="ECO:0000313" key="17">
    <source>
        <dbReference type="WBParaSite" id="Csp11.Scaffold494.g2174.t1"/>
    </source>
</evidence>
<dbReference type="InterPro" id="IPR001139">
    <property type="entry name" value="Glyco_hydro_30"/>
</dbReference>
<evidence type="ECO:0000256" key="11">
    <source>
        <dbReference type="ARBA" id="ARBA00051345"/>
    </source>
</evidence>
<dbReference type="GO" id="GO:0006680">
    <property type="term" value="P:glucosylceramide catabolic process"/>
    <property type="evidence" value="ECO:0007669"/>
    <property type="project" value="TreeGrafter"/>
</dbReference>
<comment type="catalytic activity">
    <reaction evidence="11">
        <text>an N-acyl-1-beta-D-glucosyl-15-methylhexadecasphing-4-enine + H2O = an N-acyl-15-methylhexadecasphing-4-enine + D-glucose</text>
        <dbReference type="Rhea" id="RHEA:34755"/>
        <dbReference type="ChEBI" id="CHEBI:4167"/>
        <dbReference type="ChEBI" id="CHEBI:15377"/>
        <dbReference type="ChEBI" id="CHEBI:70815"/>
        <dbReference type="ChEBI" id="CHEBI:70846"/>
    </reaction>
    <physiologicalReaction direction="left-to-right" evidence="11">
        <dbReference type="Rhea" id="RHEA:34756"/>
    </physiologicalReaction>
</comment>
<dbReference type="InterPro" id="IPR033453">
    <property type="entry name" value="Glyco_hydro_30_TIM-barrel"/>
</dbReference>
<keyword evidence="12" id="KW-0326">Glycosidase</keyword>
<dbReference type="GO" id="GO:0005764">
    <property type="term" value="C:lysosome"/>
    <property type="evidence" value="ECO:0007669"/>
    <property type="project" value="UniProtKB-ARBA"/>
</dbReference>
<evidence type="ECO:0000256" key="4">
    <source>
        <dbReference type="ARBA" id="ARBA00005382"/>
    </source>
</evidence>
<keyword evidence="6 13" id="KW-0732">Signal</keyword>
<dbReference type="GO" id="GO:0006066">
    <property type="term" value="P:alcohol metabolic process"/>
    <property type="evidence" value="ECO:0007669"/>
    <property type="project" value="UniProtKB-ARBA"/>
</dbReference>
<accession>A0A1I7T3W8</accession>
<dbReference type="PANTHER" id="PTHR11069">
    <property type="entry name" value="GLUCOSYLCERAMIDASE"/>
    <property type="match status" value="1"/>
</dbReference>
<dbReference type="GO" id="GO:0005774">
    <property type="term" value="C:vacuolar membrane"/>
    <property type="evidence" value="ECO:0007669"/>
    <property type="project" value="UniProtKB-ARBA"/>
</dbReference>
<dbReference type="GO" id="GO:0010605">
    <property type="term" value="P:negative regulation of macromolecule metabolic process"/>
    <property type="evidence" value="ECO:0007669"/>
    <property type="project" value="UniProtKB-ARBA"/>
</dbReference>
<comment type="catalytic activity">
    <reaction evidence="1">
        <text>a beta-D-glucosyl-(1&lt;-&gt;1')-N-acylsphing-4-enine + H2O = an N-acylsphing-4-enine + D-glucose</text>
        <dbReference type="Rhea" id="RHEA:13269"/>
        <dbReference type="ChEBI" id="CHEBI:4167"/>
        <dbReference type="ChEBI" id="CHEBI:15377"/>
        <dbReference type="ChEBI" id="CHEBI:22801"/>
        <dbReference type="ChEBI" id="CHEBI:52639"/>
        <dbReference type="EC" id="3.2.1.45"/>
    </reaction>
    <physiologicalReaction direction="left-to-right" evidence="1">
        <dbReference type="Rhea" id="RHEA:13270"/>
    </physiologicalReaction>
</comment>
<dbReference type="FunFam" id="3.20.20.80:FF:000030">
    <property type="entry name" value="Lysosomal acid glucosylceramidase"/>
    <property type="match status" value="1"/>
</dbReference>
<dbReference type="InterPro" id="IPR033452">
    <property type="entry name" value="GH30_C"/>
</dbReference>
<dbReference type="eggNOG" id="KOG2566">
    <property type="taxonomic scope" value="Eukaryota"/>
</dbReference>
<dbReference type="GO" id="GO:0030163">
    <property type="term" value="P:protein catabolic process"/>
    <property type="evidence" value="ECO:0007669"/>
    <property type="project" value="UniProtKB-ARBA"/>
</dbReference>
<feature type="domain" description="Glycosyl hydrolase family 30 beta sandwich" evidence="15">
    <location>
        <begin position="450"/>
        <end position="516"/>
    </location>
</feature>
<dbReference type="EC" id="3.2.1.45" evidence="5 12"/>
<dbReference type="GO" id="GO:0016241">
    <property type="term" value="P:regulation of macroautophagy"/>
    <property type="evidence" value="ECO:0007669"/>
    <property type="project" value="UniProtKB-ARBA"/>
</dbReference>
<evidence type="ECO:0000256" key="2">
    <source>
        <dbReference type="ARBA" id="ARBA00004760"/>
    </source>
</evidence>
<evidence type="ECO:0000313" key="16">
    <source>
        <dbReference type="Proteomes" id="UP000095282"/>
    </source>
</evidence>
<dbReference type="GO" id="GO:0042391">
    <property type="term" value="P:regulation of membrane potential"/>
    <property type="evidence" value="ECO:0007669"/>
    <property type="project" value="UniProtKB-ARBA"/>
</dbReference>
<feature type="chain" id="PRO_5009307002" description="Glucosylceramidase" evidence="13">
    <location>
        <begin position="25"/>
        <end position="520"/>
    </location>
</feature>
<evidence type="ECO:0000256" key="1">
    <source>
        <dbReference type="ARBA" id="ARBA00001013"/>
    </source>
</evidence>
<dbReference type="GO" id="GO:0032006">
    <property type="term" value="P:regulation of TOR signaling"/>
    <property type="evidence" value="ECO:0007669"/>
    <property type="project" value="UniProtKB-ARBA"/>
</dbReference>
<keyword evidence="9 12" id="KW-0443">Lipid metabolism</keyword>
<comment type="pathway">
    <text evidence="2">Lipid metabolism; sphingolipid metabolism.</text>
</comment>
<dbReference type="Proteomes" id="UP000095282">
    <property type="component" value="Unplaced"/>
</dbReference>
<feature type="signal peptide" evidence="13">
    <location>
        <begin position="1"/>
        <end position="24"/>
    </location>
</feature>
<dbReference type="Pfam" id="PF02055">
    <property type="entry name" value="Glyco_hydro_30"/>
    <property type="match status" value="1"/>
</dbReference>
<dbReference type="GO" id="GO:0007040">
    <property type="term" value="P:lysosome organization"/>
    <property type="evidence" value="ECO:0007669"/>
    <property type="project" value="UniProtKB-ARBA"/>
</dbReference>
<dbReference type="SUPFAM" id="SSF51445">
    <property type="entry name" value="(Trans)glycosidases"/>
    <property type="match status" value="1"/>
</dbReference>
<comment type="catalytic activity">
    <reaction evidence="10">
        <text>a beta-D-glucosylceramide + H2O = an N-acyl-sphingoid base + D-glucose</text>
        <dbReference type="Rhea" id="RHEA:81447"/>
        <dbReference type="ChEBI" id="CHEBI:4167"/>
        <dbReference type="ChEBI" id="CHEBI:15377"/>
        <dbReference type="ChEBI" id="CHEBI:83264"/>
        <dbReference type="ChEBI" id="CHEBI:83273"/>
    </reaction>
    <physiologicalReaction direction="left-to-right" evidence="10">
        <dbReference type="Rhea" id="RHEA:81448"/>
    </physiologicalReaction>
</comment>
<dbReference type="Gene3D" id="3.20.20.80">
    <property type="entry name" value="Glycosidases"/>
    <property type="match status" value="1"/>
</dbReference>
<comment type="pathway">
    <text evidence="3">Sphingolipid metabolism.</text>
</comment>
<feature type="domain" description="Glycosyl hydrolase family 30 TIM-barrel" evidence="14">
    <location>
        <begin position="99"/>
        <end position="447"/>
    </location>
</feature>
<protein>
    <recommendedName>
        <fullName evidence="5 12">Glucosylceramidase</fullName>
        <ecNumber evidence="5 12">3.2.1.45</ecNumber>
    </recommendedName>
</protein>
<dbReference type="GO" id="GO:0005102">
    <property type="term" value="F:signaling receptor binding"/>
    <property type="evidence" value="ECO:0007669"/>
    <property type="project" value="UniProtKB-ARBA"/>
</dbReference>
<dbReference type="GO" id="GO:0004348">
    <property type="term" value="F:glucosylceramidase activity"/>
    <property type="evidence" value="ECO:0007669"/>
    <property type="project" value="UniProtKB-EC"/>
</dbReference>
<evidence type="ECO:0000256" key="7">
    <source>
        <dbReference type="ARBA" id="ARBA00022801"/>
    </source>
</evidence>
<comment type="similarity">
    <text evidence="4 12">Belongs to the glycosyl hydrolase 30 family.</text>
</comment>
<dbReference type="AlphaFoldDB" id="A0A1I7T3W8"/>
<evidence type="ECO:0000256" key="13">
    <source>
        <dbReference type="SAM" id="SignalP"/>
    </source>
</evidence>
<dbReference type="WBParaSite" id="Csp11.Scaffold494.g2174.t1">
    <property type="protein sequence ID" value="Csp11.Scaffold494.g2174.t1"/>
    <property type="gene ID" value="Csp11.Scaffold494.g2174"/>
</dbReference>
<dbReference type="PANTHER" id="PTHR11069:SF42">
    <property type="entry name" value="GLUCOSYLCERAMIDASE 4-RELATED"/>
    <property type="match status" value="1"/>
</dbReference>
<evidence type="ECO:0000256" key="9">
    <source>
        <dbReference type="ARBA" id="ARBA00023098"/>
    </source>
</evidence>
<dbReference type="InterPro" id="IPR017853">
    <property type="entry name" value="GH"/>
</dbReference>
<dbReference type="STRING" id="1561998.A0A1I7T3W8"/>
<keyword evidence="8 12" id="KW-0746">Sphingolipid metabolism</keyword>
<evidence type="ECO:0000259" key="14">
    <source>
        <dbReference type="Pfam" id="PF02055"/>
    </source>
</evidence>
<dbReference type="GO" id="GO:0051246">
    <property type="term" value="P:regulation of protein metabolic process"/>
    <property type="evidence" value="ECO:0007669"/>
    <property type="project" value="UniProtKB-ARBA"/>
</dbReference>
<evidence type="ECO:0000256" key="8">
    <source>
        <dbReference type="ARBA" id="ARBA00022919"/>
    </source>
</evidence>
<evidence type="ECO:0000256" key="12">
    <source>
        <dbReference type="RuleBase" id="RU361188"/>
    </source>
</evidence>
<dbReference type="SUPFAM" id="SSF51011">
    <property type="entry name" value="Glycosyl hydrolase domain"/>
    <property type="match status" value="1"/>
</dbReference>
<reference evidence="17" key="1">
    <citation type="submission" date="2016-11" db="UniProtKB">
        <authorList>
            <consortium name="WormBaseParasite"/>
        </authorList>
    </citation>
    <scope>IDENTIFICATION</scope>
</reference>
<organism evidence="16 17">
    <name type="scientific">Caenorhabditis tropicalis</name>
    <dbReference type="NCBI Taxonomy" id="1561998"/>
    <lineage>
        <taxon>Eukaryota</taxon>
        <taxon>Metazoa</taxon>
        <taxon>Ecdysozoa</taxon>
        <taxon>Nematoda</taxon>
        <taxon>Chromadorea</taxon>
        <taxon>Rhabditida</taxon>
        <taxon>Rhabditina</taxon>
        <taxon>Rhabditomorpha</taxon>
        <taxon>Rhabditoidea</taxon>
        <taxon>Rhabditidae</taxon>
        <taxon>Peloderinae</taxon>
        <taxon>Caenorhabditis</taxon>
    </lineage>
</organism>
<proteinExistence type="inferred from homology"/>
<dbReference type="Pfam" id="PF17189">
    <property type="entry name" value="Glyco_hydro_30C"/>
    <property type="match status" value="1"/>
</dbReference>
<dbReference type="GO" id="GO:0006914">
    <property type="term" value="P:autophagy"/>
    <property type="evidence" value="ECO:0007669"/>
    <property type="project" value="UniProtKB-ARBA"/>
</dbReference>
<sequence>MLRRALFSLFLFFLLAGFSIDAKSLPCSQVQKDHGIVCQCNVTYCDTIEPLGTITAGKAVIYTTSRKGKRMERSELKHSTSSTAKTKVYINGTQTYQQIMGFGAAFTDAAGINMKTLPQSMQDQIIEQYFSDDGLGYTFGRVPMASTDFSTHEYSYDDTKLDFLLSNFNLTVEDFDYKIPYIKKAMTASGGKLKLFATPWSSPAWMKTSGRMIGAGELIGDQNGKYYQTWAQYFVKFFEAYHAQGIDFWSLTPQNEPTTGIDPLWKWQTLFFDASMERNFIKKLLGPALAASPVTKNLKIMINDDQRINLPHWPKVILSDPLAAQYVNGIALHWYEDFIDPACVLSETHSLYPDYFLLATEACAGYFPADGPKLGSWSRAEQYANDLIKDIGNWVGGWVDWNFILDLQGGPNLAKNFVDSTLIVNATAQEYYKQPIWHVMAQFSKFIKPGSTRIGTTIIEKSVDVEGLSFSNSDGTTTVVLLNKNEVLEFEVAVSDVSSPNVIYDLTIQPNSLVTIIYKN</sequence>
<evidence type="ECO:0000256" key="5">
    <source>
        <dbReference type="ARBA" id="ARBA00012658"/>
    </source>
</evidence>
<dbReference type="PRINTS" id="PR00843">
    <property type="entry name" value="GLHYDRLASE30"/>
</dbReference>
<evidence type="ECO:0000259" key="15">
    <source>
        <dbReference type="Pfam" id="PF17189"/>
    </source>
</evidence>
<dbReference type="GO" id="GO:0016758">
    <property type="term" value="F:hexosyltransferase activity"/>
    <property type="evidence" value="ECO:0007669"/>
    <property type="project" value="UniProtKB-ARBA"/>
</dbReference>